<dbReference type="Gene3D" id="2.30.110.10">
    <property type="entry name" value="Electron Transport, Fmn-binding Protein, Chain A"/>
    <property type="match status" value="1"/>
</dbReference>
<dbReference type="AlphaFoldDB" id="A0A7M2Z1C3"/>
<dbReference type="OrthoDB" id="116031at2"/>
<dbReference type="SUPFAM" id="SSF50475">
    <property type="entry name" value="FMN-binding split barrel"/>
    <property type="match status" value="1"/>
</dbReference>
<protein>
    <submittedName>
        <fullName evidence="1">Putative flavin-nucleotide-binding protein</fullName>
    </submittedName>
</protein>
<keyword evidence="2" id="KW-1185">Reference proteome</keyword>
<dbReference type="Proteomes" id="UP000254134">
    <property type="component" value="Unassembled WGS sequence"/>
</dbReference>
<dbReference type="EMBL" id="QQZY01000001">
    <property type="protein sequence ID" value="RDI76218.1"/>
    <property type="molecule type" value="Genomic_DNA"/>
</dbReference>
<evidence type="ECO:0000313" key="1">
    <source>
        <dbReference type="EMBL" id="RDI76218.1"/>
    </source>
</evidence>
<dbReference type="PANTHER" id="PTHR34071">
    <property type="entry name" value="5-NITROIMIDAZOLE ANTIBIOTICS RESISTANCE PROTEIN, NIMA-FAMILY-RELATED PROTEIN-RELATED"/>
    <property type="match status" value="1"/>
</dbReference>
<dbReference type="PANTHER" id="PTHR34071:SF2">
    <property type="entry name" value="FLAVIN-NUCLEOTIDE-BINDING PROTEIN"/>
    <property type="match status" value="1"/>
</dbReference>
<comment type="caution">
    <text evidence="1">The sequence shown here is derived from an EMBL/GenBank/DDBJ whole genome shotgun (WGS) entry which is preliminary data.</text>
</comment>
<gene>
    <name evidence="1" type="ORF">Gocc_0637</name>
</gene>
<dbReference type="Pfam" id="PF12900">
    <property type="entry name" value="Pyridox_ox_2"/>
    <property type="match status" value="1"/>
</dbReference>
<reference evidence="2" key="2">
    <citation type="journal article" date="2019" name="MicrobiologyOpen">
        <title>High-quality draft genome sequence of Gaiella occulta isolated from a 150 meter deep mineral water borehole and comparison with the genome sequences of other deep-branching lineages of the phylum Actinobacteria.</title>
        <authorList>
            <person name="Severino R."/>
            <person name="Froufe H.J.C."/>
            <person name="Barroso C."/>
            <person name="Albuquerque L."/>
            <person name="Lobo-da-Cunha A."/>
            <person name="da Costa M.S."/>
            <person name="Egas C."/>
        </authorList>
    </citation>
    <scope>NUCLEOTIDE SEQUENCE [LARGE SCALE GENOMIC DNA]</scope>
    <source>
        <strain evidence="2">F2-233</strain>
    </source>
</reference>
<evidence type="ECO:0000313" key="2">
    <source>
        <dbReference type="Proteomes" id="UP000254134"/>
    </source>
</evidence>
<dbReference type="InterPro" id="IPR024747">
    <property type="entry name" value="Pyridox_Oxase-rel"/>
</dbReference>
<reference evidence="1 2" key="1">
    <citation type="submission" date="2018-07" db="EMBL/GenBank/DDBJ databases">
        <title>High-quality-draft genome sequence of Gaiella occulta.</title>
        <authorList>
            <person name="Severino R."/>
            <person name="Froufe H.J.C."/>
            <person name="Rainey F.A."/>
            <person name="Barroso C."/>
            <person name="Albuquerque L."/>
            <person name="Lobo-Da-Cunha A."/>
            <person name="Da Costa M.S."/>
            <person name="Egas C."/>
        </authorList>
    </citation>
    <scope>NUCLEOTIDE SEQUENCE [LARGE SCALE GENOMIC DNA]</scope>
    <source>
        <strain evidence="1 2">F2-233</strain>
    </source>
</reference>
<accession>A0A7M2Z1C3</accession>
<proteinExistence type="predicted"/>
<sequence length="226" mass="24418">MARPHPAPSGRTRVRRVHENARYDRATIDEILDAALVCHLGFERHGQPFVIPTLHARIGDRLYVHGSAASRTVRAVSEGIPACATVTLVDGIVLARSVFEHSINYRSVVVLGTAAPVVDADEKNAVLQAFTEKLLPGRWADARRPTRKELRATGVLSLPLDEASAKVRSGPPDDGASPDAELAVWAGVIPLATKALAPVPDPLLRPGIPVPAYARRYRRNGLTDFV</sequence>
<dbReference type="RefSeq" id="WP_114795046.1">
    <property type="nucleotide sequence ID" value="NZ_QQZY01000001.1"/>
</dbReference>
<organism evidence="1 2">
    <name type="scientific">Gaiella occulta</name>
    <dbReference type="NCBI Taxonomy" id="1002870"/>
    <lineage>
        <taxon>Bacteria</taxon>
        <taxon>Bacillati</taxon>
        <taxon>Actinomycetota</taxon>
        <taxon>Thermoleophilia</taxon>
        <taxon>Gaiellales</taxon>
        <taxon>Gaiellaceae</taxon>
        <taxon>Gaiella</taxon>
    </lineage>
</organism>
<dbReference type="InterPro" id="IPR012349">
    <property type="entry name" value="Split_barrel_FMN-bd"/>
</dbReference>
<name>A0A7M2Z1C3_9ACTN</name>